<organism evidence="1 2">
    <name type="scientific">Terfezia boudieri ATCC MYA-4762</name>
    <dbReference type="NCBI Taxonomy" id="1051890"/>
    <lineage>
        <taxon>Eukaryota</taxon>
        <taxon>Fungi</taxon>
        <taxon>Dikarya</taxon>
        <taxon>Ascomycota</taxon>
        <taxon>Pezizomycotina</taxon>
        <taxon>Pezizomycetes</taxon>
        <taxon>Pezizales</taxon>
        <taxon>Pezizaceae</taxon>
        <taxon>Terfezia</taxon>
    </lineage>
</organism>
<evidence type="ECO:0008006" key="3">
    <source>
        <dbReference type="Google" id="ProtNLM"/>
    </source>
</evidence>
<gene>
    <name evidence="1" type="ORF">L211DRAFT_883609</name>
</gene>
<sequence length="103" mass="11668">MSSDNKDAKIAERLTAALKASATIIEELEIPRNKQVDYQKVESLIKKLTNIQEEGEQKLEVLKGQNDEDSAAEVKNLESILKDLDNNMTTIESYKPEEEWSSN</sequence>
<name>A0A3N4LJM4_9PEZI</name>
<evidence type="ECO:0000313" key="2">
    <source>
        <dbReference type="Proteomes" id="UP000267821"/>
    </source>
</evidence>
<dbReference type="AlphaFoldDB" id="A0A3N4LJM4"/>
<dbReference type="EMBL" id="ML121548">
    <property type="protein sequence ID" value="RPB23113.1"/>
    <property type="molecule type" value="Genomic_DNA"/>
</dbReference>
<reference evidence="1 2" key="1">
    <citation type="journal article" date="2018" name="Nat. Ecol. Evol.">
        <title>Pezizomycetes genomes reveal the molecular basis of ectomycorrhizal truffle lifestyle.</title>
        <authorList>
            <person name="Murat C."/>
            <person name="Payen T."/>
            <person name="Noel B."/>
            <person name="Kuo A."/>
            <person name="Morin E."/>
            <person name="Chen J."/>
            <person name="Kohler A."/>
            <person name="Krizsan K."/>
            <person name="Balestrini R."/>
            <person name="Da Silva C."/>
            <person name="Montanini B."/>
            <person name="Hainaut M."/>
            <person name="Levati E."/>
            <person name="Barry K.W."/>
            <person name="Belfiori B."/>
            <person name="Cichocki N."/>
            <person name="Clum A."/>
            <person name="Dockter R.B."/>
            <person name="Fauchery L."/>
            <person name="Guy J."/>
            <person name="Iotti M."/>
            <person name="Le Tacon F."/>
            <person name="Lindquist E.A."/>
            <person name="Lipzen A."/>
            <person name="Malagnac F."/>
            <person name="Mello A."/>
            <person name="Molinier V."/>
            <person name="Miyauchi S."/>
            <person name="Poulain J."/>
            <person name="Riccioni C."/>
            <person name="Rubini A."/>
            <person name="Sitrit Y."/>
            <person name="Splivallo R."/>
            <person name="Traeger S."/>
            <person name="Wang M."/>
            <person name="Zifcakova L."/>
            <person name="Wipf D."/>
            <person name="Zambonelli A."/>
            <person name="Paolocci F."/>
            <person name="Nowrousian M."/>
            <person name="Ottonello S."/>
            <person name="Baldrian P."/>
            <person name="Spatafora J.W."/>
            <person name="Henrissat B."/>
            <person name="Nagy L.G."/>
            <person name="Aury J.M."/>
            <person name="Wincker P."/>
            <person name="Grigoriev I.V."/>
            <person name="Bonfante P."/>
            <person name="Martin F.M."/>
        </authorList>
    </citation>
    <scope>NUCLEOTIDE SEQUENCE [LARGE SCALE GENOMIC DNA]</scope>
    <source>
        <strain evidence="1 2">ATCC MYA-4762</strain>
    </source>
</reference>
<evidence type="ECO:0000313" key="1">
    <source>
        <dbReference type="EMBL" id="RPB23113.1"/>
    </source>
</evidence>
<dbReference type="InParanoid" id="A0A3N4LJM4"/>
<protein>
    <recommendedName>
        <fullName evidence="3">Tubulin-specific chaperone A</fullName>
    </recommendedName>
</protein>
<proteinExistence type="predicted"/>
<accession>A0A3N4LJM4</accession>
<keyword evidence="2" id="KW-1185">Reference proteome</keyword>
<dbReference type="Proteomes" id="UP000267821">
    <property type="component" value="Unassembled WGS sequence"/>
</dbReference>